<comment type="similarity">
    <text evidence="1">Belongs to the EPSP synthase family.</text>
</comment>
<dbReference type="GO" id="GO:0003866">
    <property type="term" value="F:3-phosphoshikimate 1-carboxyvinyltransferase activity"/>
    <property type="evidence" value="ECO:0007669"/>
    <property type="project" value="UniProtKB-UniRule"/>
</dbReference>
<comment type="caution">
    <text evidence="1">Lacks conserved residue(s) required for the propagation of feature annotation.</text>
</comment>
<comment type="catalytic activity">
    <reaction evidence="1">
        <text>3-phosphoshikimate + phosphoenolpyruvate = 5-O-(1-carboxyvinyl)-3-phosphoshikimate + phosphate</text>
        <dbReference type="Rhea" id="RHEA:21256"/>
        <dbReference type="ChEBI" id="CHEBI:43474"/>
        <dbReference type="ChEBI" id="CHEBI:57701"/>
        <dbReference type="ChEBI" id="CHEBI:58702"/>
        <dbReference type="ChEBI" id="CHEBI:145989"/>
        <dbReference type="EC" id="2.5.1.19"/>
    </reaction>
</comment>
<proteinExistence type="inferred from homology"/>
<feature type="binding site" evidence="1">
    <location>
        <position position="336"/>
    </location>
    <ligand>
        <name>phosphoenolpyruvate</name>
        <dbReference type="ChEBI" id="CHEBI:58702"/>
    </ligand>
</feature>
<evidence type="ECO:0000313" key="5">
    <source>
        <dbReference type="Proteomes" id="UP001196408"/>
    </source>
</evidence>
<feature type="binding site" evidence="1">
    <location>
        <position position="305"/>
    </location>
    <ligand>
        <name>3-phosphoshikimate</name>
        <dbReference type="ChEBI" id="CHEBI:145989"/>
    </ligand>
</feature>
<gene>
    <name evidence="1 3" type="primary">aroA</name>
    <name evidence="3" type="ORF">KSV97_06035</name>
    <name evidence="4" type="ORF">KSW06_05885</name>
</gene>
<feature type="domain" description="Enolpyruvate transferase" evidence="2">
    <location>
        <begin position="8"/>
        <end position="412"/>
    </location>
</feature>
<dbReference type="InterPro" id="IPR001986">
    <property type="entry name" value="Enolpyruvate_Tfrase_dom"/>
</dbReference>
<keyword evidence="1 3" id="KW-0808">Transferase</keyword>
<comment type="function">
    <text evidence="1">Catalyzes the transfer of the enolpyruvyl moiety of phosphoenolpyruvate (PEP) to the 5-hydroxyl of shikimate-3-phosphate (S3P) to produce enolpyruvyl shikimate-3-phosphate and inorganic phosphate.</text>
</comment>
<dbReference type="AlphaFoldDB" id="A0AAW4MXS3"/>
<feature type="binding site" evidence="1">
    <location>
        <position position="164"/>
    </location>
    <ligand>
        <name>3-phosphoshikimate</name>
        <dbReference type="ChEBI" id="CHEBI:145989"/>
    </ligand>
</feature>
<keyword evidence="6" id="KW-1185">Reference proteome</keyword>
<reference evidence="3 6" key="1">
    <citation type="submission" date="2021-06" db="EMBL/GenBank/DDBJ databases">
        <title>Collection of gut derived symbiotic bacterial strains cultured from healthy donors.</title>
        <authorList>
            <person name="Lin H."/>
            <person name="Littmann E."/>
            <person name="Pamer E.G."/>
        </authorList>
    </citation>
    <scope>NUCLEOTIDE SEQUENCE</scope>
    <source>
        <strain evidence="4 6">MSK.21.70</strain>
        <strain evidence="3">MSK.21.82</strain>
    </source>
</reference>
<comment type="subunit">
    <text evidence="1">Monomer.</text>
</comment>
<feature type="binding site" evidence="1">
    <location>
        <position position="26"/>
    </location>
    <ligand>
        <name>3-phosphoshikimate</name>
        <dbReference type="ChEBI" id="CHEBI:145989"/>
    </ligand>
</feature>
<dbReference type="GO" id="GO:0005737">
    <property type="term" value="C:cytoplasm"/>
    <property type="evidence" value="ECO:0007669"/>
    <property type="project" value="UniProtKB-SubCell"/>
</dbReference>
<feature type="binding site" evidence="1">
    <location>
        <position position="332"/>
    </location>
    <ligand>
        <name>3-phosphoshikimate</name>
        <dbReference type="ChEBI" id="CHEBI:145989"/>
    </ligand>
</feature>
<dbReference type="EMBL" id="JAHOEL010000029">
    <property type="protein sequence ID" value="MBV3392782.1"/>
    <property type="molecule type" value="Genomic_DNA"/>
</dbReference>
<dbReference type="InterPro" id="IPR006264">
    <property type="entry name" value="EPSP_synthase"/>
</dbReference>
<evidence type="ECO:0000313" key="3">
    <source>
        <dbReference type="EMBL" id="MBV3382782.1"/>
    </source>
</evidence>
<dbReference type="GO" id="GO:0008652">
    <property type="term" value="P:amino acid biosynthetic process"/>
    <property type="evidence" value="ECO:0007669"/>
    <property type="project" value="UniProtKB-KW"/>
</dbReference>
<dbReference type="HAMAP" id="MF_00210">
    <property type="entry name" value="EPSP_synth"/>
    <property type="match status" value="1"/>
</dbReference>
<evidence type="ECO:0000313" key="6">
    <source>
        <dbReference type="Proteomes" id="UP001197492"/>
    </source>
</evidence>
<organism evidence="3 5">
    <name type="scientific">Catenibacterium mitsuokai</name>
    <dbReference type="NCBI Taxonomy" id="100886"/>
    <lineage>
        <taxon>Bacteria</taxon>
        <taxon>Bacillati</taxon>
        <taxon>Bacillota</taxon>
        <taxon>Erysipelotrichia</taxon>
        <taxon>Erysipelotrichales</taxon>
        <taxon>Coprobacillaceae</taxon>
        <taxon>Catenibacterium</taxon>
    </lineage>
</organism>
<feature type="binding site" evidence="1">
    <location>
        <position position="404"/>
    </location>
    <ligand>
        <name>phosphoenolpyruvate</name>
        <dbReference type="ChEBI" id="CHEBI:58702"/>
    </ligand>
</feature>
<accession>A0AAW4MXS3</accession>
<feature type="binding site" evidence="1">
    <location>
        <position position="91"/>
    </location>
    <ligand>
        <name>phosphoenolpyruvate</name>
        <dbReference type="ChEBI" id="CHEBI:58702"/>
    </ligand>
</feature>
<protein>
    <recommendedName>
        <fullName evidence="1">3-phosphoshikimate 1-carboxyvinyltransferase</fullName>
        <ecNumber evidence="1">2.5.1.19</ecNumber>
    </recommendedName>
    <alternativeName>
        <fullName evidence="1">5-enolpyruvylshikimate-3-phosphate synthase</fullName>
        <shortName evidence="1">EPSP synthase</shortName>
        <shortName evidence="1">EPSPS</shortName>
    </alternativeName>
</protein>
<feature type="binding site" evidence="1">
    <location>
        <position position="378"/>
    </location>
    <ligand>
        <name>phosphoenolpyruvate</name>
        <dbReference type="ChEBI" id="CHEBI:58702"/>
    </ligand>
</feature>
<dbReference type="GO" id="GO:0009073">
    <property type="term" value="P:aromatic amino acid family biosynthetic process"/>
    <property type="evidence" value="ECO:0007669"/>
    <property type="project" value="UniProtKB-KW"/>
</dbReference>
<dbReference type="CDD" id="cd01556">
    <property type="entry name" value="EPSP_synthase"/>
    <property type="match status" value="1"/>
</dbReference>
<dbReference type="PANTHER" id="PTHR21090:SF5">
    <property type="entry name" value="PENTAFUNCTIONAL AROM POLYPEPTIDE"/>
    <property type="match status" value="1"/>
</dbReference>
<feature type="binding site" evidence="1">
    <location>
        <position position="22"/>
    </location>
    <ligand>
        <name>3-phosphoshikimate</name>
        <dbReference type="ChEBI" id="CHEBI:145989"/>
    </ligand>
</feature>
<comment type="caution">
    <text evidence="3">The sequence shown here is derived from an EMBL/GenBank/DDBJ whole genome shotgun (WGS) entry which is preliminary data.</text>
</comment>
<dbReference type="PANTHER" id="PTHR21090">
    <property type="entry name" value="AROM/DEHYDROQUINATE SYNTHASE"/>
    <property type="match status" value="1"/>
</dbReference>
<comment type="subcellular location">
    <subcellularLocation>
        <location evidence="1">Cytoplasm</location>
    </subcellularLocation>
</comment>
<dbReference type="PIRSF" id="PIRSF000505">
    <property type="entry name" value="EPSPS"/>
    <property type="match status" value="1"/>
</dbReference>
<feature type="binding site" evidence="1">
    <location>
        <position position="165"/>
    </location>
    <ligand>
        <name>3-phosphoshikimate</name>
        <dbReference type="ChEBI" id="CHEBI:145989"/>
    </ligand>
</feature>
<comment type="pathway">
    <text evidence="1">Metabolic intermediate biosynthesis; chorismate biosynthesis; chorismate from D-erythrose 4-phosphate and phosphoenolpyruvate: step 6/7.</text>
</comment>
<dbReference type="GO" id="GO:0009423">
    <property type="term" value="P:chorismate biosynthetic process"/>
    <property type="evidence" value="ECO:0007669"/>
    <property type="project" value="UniProtKB-UniRule"/>
</dbReference>
<feature type="binding site" evidence="1">
    <location>
        <position position="21"/>
    </location>
    <ligand>
        <name>phosphoenolpyruvate</name>
        <dbReference type="ChEBI" id="CHEBI:58702"/>
    </ligand>
</feature>
<evidence type="ECO:0000256" key="1">
    <source>
        <dbReference type="HAMAP-Rule" id="MF_00210"/>
    </source>
</evidence>
<feature type="binding site" evidence="1">
    <location>
        <position position="163"/>
    </location>
    <ligand>
        <name>3-phosphoshikimate</name>
        <dbReference type="ChEBI" id="CHEBI:145989"/>
    </ligand>
</feature>
<keyword evidence="1" id="KW-0963">Cytoplasm</keyword>
<feature type="binding site" evidence="1">
    <location>
        <position position="119"/>
    </location>
    <ligand>
        <name>phosphoenolpyruvate</name>
        <dbReference type="ChEBI" id="CHEBI:58702"/>
    </ligand>
</feature>
<dbReference type="Pfam" id="PF00275">
    <property type="entry name" value="EPSP_synthase"/>
    <property type="match status" value="1"/>
</dbReference>
<keyword evidence="1" id="KW-0028">Amino-acid biosynthesis</keyword>
<name>A0AAW4MXS3_9FIRM</name>
<keyword evidence="1" id="KW-0057">Aromatic amino acid biosynthesis</keyword>
<dbReference type="NCBIfam" id="TIGR01356">
    <property type="entry name" value="aroA"/>
    <property type="match status" value="1"/>
</dbReference>
<evidence type="ECO:0000313" key="4">
    <source>
        <dbReference type="EMBL" id="MBV3392782.1"/>
    </source>
</evidence>
<feature type="active site" description="Proton acceptor" evidence="1">
    <location>
        <position position="305"/>
    </location>
</feature>
<feature type="binding site" evidence="1">
    <location>
        <position position="165"/>
    </location>
    <ligand>
        <name>phosphoenolpyruvate</name>
        <dbReference type="ChEBI" id="CHEBI:58702"/>
    </ligand>
</feature>
<dbReference type="EMBL" id="JAHOEF010000030">
    <property type="protein sequence ID" value="MBV3382782.1"/>
    <property type="molecule type" value="Genomic_DNA"/>
</dbReference>
<sequence>MTKITITPKTLQGTIAVPPSKSLAHRAIICAALAPGMSRISGIDYSEDIEATIEGMKALGAIIKQEGDTLIIDGSITLGLGRVEIDAHESGSTLRFLMPLSLVNFSRVHFVGKGKLGQRPLDVYYDIFDKQKIAYLRKDSERLDVILDGQLHSDIFEVPGNVSSQFISGLLFTLPLLKGDSLIKITTPLESKGYIDLTLDMLEKFGIEIINHDYQAFQIRGNQNYKPCDYNVEADFSQAAFYLVADLLGSDITLTNLNMHSSQGDRAILDIMEQMGGEIVETSAGIKVVCDKIKPATIDASQCPDLMPVVSVACGLAEGTSHIINASRLRIKECDRLTASVELLKAAGIDAVEEEDSMTIVGSDSYNSAEVTSSNDHRMCMAEAILSTRANGPITIDDKNCVKKSYPGFFEDFTSLGGEYHEC</sequence>
<feature type="binding site" evidence="1">
    <location>
        <position position="191"/>
    </location>
    <ligand>
        <name>3-phosphoshikimate</name>
        <dbReference type="ChEBI" id="CHEBI:145989"/>
    </ligand>
</feature>
<feature type="binding site" evidence="1">
    <location>
        <position position="21"/>
    </location>
    <ligand>
        <name>3-phosphoshikimate</name>
        <dbReference type="ChEBI" id="CHEBI:145989"/>
    </ligand>
</feature>
<dbReference type="RefSeq" id="WP_217747614.1">
    <property type="nucleotide sequence ID" value="NZ_JAHOEB010000028.1"/>
</dbReference>
<dbReference type="EC" id="2.5.1.19" evidence="1"/>
<evidence type="ECO:0000259" key="2">
    <source>
        <dbReference type="Pfam" id="PF00275"/>
    </source>
</evidence>
<dbReference type="Proteomes" id="UP001196408">
    <property type="component" value="Unassembled WGS sequence"/>
</dbReference>
<dbReference type="Proteomes" id="UP001197492">
    <property type="component" value="Unassembled WGS sequence"/>
</dbReference>